<reference evidence="5" key="1">
    <citation type="journal article" date="2006" name="Science">
        <title>Ancient noncoding elements conserved in the human genome.</title>
        <authorList>
            <person name="Venkatesh B."/>
            <person name="Kirkness E.F."/>
            <person name="Loh Y.H."/>
            <person name="Halpern A.L."/>
            <person name="Lee A.P."/>
            <person name="Johnson J."/>
            <person name="Dandona N."/>
            <person name="Viswanathan L.D."/>
            <person name="Tay A."/>
            <person name="Venter J.C."/>
            <person name="Strausberg R.L."/>
            <person name="Brenner S."/>
        </authorList>
    </citation>
    <scope>NUCLEOTIDE SEQUENCE [LARGE SCALE GENOMIC DNA]</scope>
</reference>
<dbReference type="Gene3D" id="2.130.10.10">
    <property type="entry name" value="YVTN repeat-like/Quinoprotein amine dehydrogenase"/>
    <property type="match status" value="1"/>
</dbReference>
<dbReference type="InterPro" id="IPR001627">
    <property type="entry name" value="Semap_dom"/>
</dbReference>
<feature type="domain" description="Sema" evidence="3">
    <location>
        <begin position="1"/>
        <end position="108"/>
    </location>
</feature>
<dbReference type="GO" id="GO:0030335">
    <property type="term" value="P:positive regulation of cell migration"/>
    <property type="evidence" value="ECO:0007669"/>
    <property type="project" value="TreeGrafter"/>
</dbReference>
<evidence type="ECO:0000259" key="3">
    <source>
        <dbReference type="PROSITE" id="PS51004"/>
    </source>
</evidence>
<evidence type="ECO:0000256" key="1">
    <source>
        <dbReference type="ARBA" id="ARBA00023180"/>
    </source>
</evidence>
<evidence type="ECO:0000313" key="4">
    <source>
        <dbReference type="Ensembl" id="ENSCMIP00000003982.1"/>
    </source>
</evidence>
<protein>
    <recommendedName>
        <fullName evidence="3">Sema domain-containing protein</fullName>
    </recommendedName>
</protein>
<dbReference type="GO" id="GO:0007411">
    <property type="term" value="P:axon guidance"/>
    <property type="evidence" value="ECO:0007669"/>
    <property type="project" value="TreeGrafter"/>
</dbReference>
<reference evidence="4" key="4">
    <citation type="submission" date="2025-08" db="UniProtKB">
        <authorList>
            <consortium name="Ensembl"/>
        </authorList>
    </citation>
    <scope>IDENTIFICATION</scope>
</reference>
<dbReference type="AlphaFoldDB" id="A0A4W3GLL9"/>
<dbReference type="GO" id="GO:0001755">
    <property type="term" value="P:neural crest cell migration"/>
    <property type="evidence" value="ECO:0007669"/>
    <property type="project" value="TreeGrafter"/>
</dbReference>
<organism evidence="4 5">
    <name type="scientific">Callorhinchus milii</name>
    <name type="common">Ghost shark</name>
    <dbReference type="NCBI Taxonomy" id="7868"/>
    <lineage>
        <taxon>Eukaryota</taxon>
        <taxon>Metazoa</taxon>
        <taxon>Chordata</taxon>
        <taxon>Craniata</taxon>
        <taxon>Vertebrata</taxon>
        <taxon>Chondrichthyes</taxon>
        <taxon>Holocephali</taxon>
        <taxon>Chimaeriformes</taxon>
        <taxon>Callorhinchidae</taxon>
        <taxon>Callorhinchus</taxon>
    </lineage>
</organism>
<dbReference type="GO" id="GO:0005886">
    <property type="term" value="C:plasma membrane"/>
    <property type="evidence" value="ECO:0007669"/>
    <property type="project" value="TreeGrafter"/>
</dbReference>
<dbReference type="SUPFAM" id="SSF101912">
    <property type="entry name" value="Sema domain"/>
    <property type="match status" value="1"/>
</dbReference>
<dbReference type="InterPro" id="IPR036352">
    <property type="entry name" value="Semap_dom_sf"/>
</dbReference>
<dbReference type="Ensembl" id="ENSCMIT00000004132.1">
    <property type="protein sequence ID" value="ENSCMIP00000003982.1"/>
    <property type="gene ID" value="ENSCMIG00000002381.1"/>
</dbReference>
<sequence length="108" mass="12377">MFTATLYEFRGTVADIKTNLYQRSLRTNDALPRWLSGADFVESTLVRESANSLVGDDDKIYFFFTENLSEEMYTYDGLPMVTRVARVCKVRYCGEGASPYLCDLLIPY</sequence>
<dbReference type="InterPro" id="IPR027231">
    <property type="entry name" value="Semaphorin"/>
</dbReference>
<reference evidence="4" key="5">
    <citation type="submission" date="2025-09" db="UniProtKB">
        <authorList>
            <consortium name="Ensembl"/>
        </authorList>
    </citation>
    <scope>IDENTIFICATION</scope>
</reference>
<evidence type="ECO:0000256" key="2">
    <source>
        <dbReference type="PROSITE-ProRule" id="PRU00352"/>
    </source>
</evidence>
<name>A0A4W3GLL9_CALMI</name>
<dbReference type="STRING" id="7868.ENSCMIP00000003982"/>
<dbReference type="PANTHER" id="PTHR11036">
    <property type="entry name" value="SEMAPHORIN"/>
    <property type="match status" value="1"/>
</dbReference>
<evidence type="ECO:0000313" key="5">
    <source>
        <dbReference type="Proteomes" id="UP000314986"/>
    </source>
</evidence>
<accession>A0A4W3GLL9</accession>
<dbReference type="InParanoid" id="A0A4W3GLL9"/>
<dbReference type="GO" id="GO:0071526">
    <property type="term" value="P:semaphorin-plexin signaling pathway"/>
    <property type="evidence" value="ECO:0007669"/>
    <property type="project" value="TreeGrafter"/>
</dbReference>
<reference evidence="5" key="2">
    <citation type="journal article" date="2007" name="PLoS Biol.">
        <title>Survey sequencing and comparative analysis of the elephant shark (Callorhinchus milii) genome.</title>
        <authorList>
            <person name="Venkatesh B."/>
            <person name="Kirkness E.F."/>
            <person name="Loh Y.H."/>
            <person name="Halpern A.L."/>
            <person name="Lee A.P."/>
            <person name="Johnson J."/>
            <person name="Dandona N."/>
            <person name="Viswanathan L.D."/>
            <person name="Tay A."/>
            <person name="Venter J.C."/>
            <person name="Strausberg R.L."/>
            <person name="Brenner S."/>
        </authorList>
    </citation>
    <scope>NUCLEOTIDE SEQUENCE [LARGE SCALE GENOMIC DNA]</scope>
</reference>
<dbReference type="PANTHER" id="PTHR11036:SF17">
    <property type="entry name" value="SEMAPHORIN-4G"/>
    <property type="match status" value="1"/>
</dbReference>
<dbReference type="GO" id="GO:0030215">
    <property type="term" value="F:semaphorin receptor binding"/>
    <property type="evidence" value="ECO:0007669"/>
    <property type="project" value="InterPro"/>
</dbReference>
<keyword evidence="1" id="KW-0325">Glycoprotein</keyword>
<dbReference type="GeneTree" id="ENSGT00940000157186"/>
<comment type="caution">
    <text evidence="2">Lacks conserved residue(s) required for the propagation of feature annotation.</text>
</comment>
<dbReference type="PROSITE" id="PS51004">
    <property type="entry name" value="SEMA"/>
    <property type="match status" value="1"/>
</dbReference>
<dbReference type="Proteomes" id="UP000314986">
    <property type="component" value="Unassembled WGS sequence"/>
</dbReference>
<keyword evidence="5" id="KW-1185">Reference proteome</keyword>
<proteinExistence type="predicted"/>
<dbReference type="InterPro" id="IPR015943">
    <property type="entry name" value="WD40/YVTN_repeat-like_dom_sf"/>
</dbReference>
<dbReference type="GO" id="GO:0045499">
    <property type="term" value="F:chemorepellent activity"/>
    <property type="evidence" value="ECO:0007669"/>
    <property type="project" value="TreeGrafter"/>
</dbReference>
<reference evidence="5" key="3">
    <citation type="journal article" date="2014" name="Nature">
        <title>Elephant shark genome provides unique insights into gnathostome evolution.</title>
        <authorList>
            <consortium name="International Elephant Shark Genome Sequencing Consortium"/>
            <person name="Venkatesh B."/>
            <person name="Lee A.P."/>
            <person name="Ravi V."/>
            <person name="Maurya A.K."/>
            <person name="Lian M.M."/>
            <person name="Swann J.B."/>
            <person name="Ohta Y."/>
            <person name="Flajnik M.F."/>
            <person name="Sutoh Y."/>
            <person name="Kasahara M."/>
            <person name="Hoon S."/>
            <person name="Gangu V."/>
            <person name="Roy S.W."/>
            <person name="Irimia M."/>
            <person name="Korzh V."/>
            <person name="Kondrychyn I."/>
            <person name="Lim Z.W."/>
            <person name="Tay B.H."/>
            <person name="Tohari S."/>
            <person name="Kong K.W."/>
            <person name="Ho S."/>
            <person name="Lorente-Galdos B."/>
            <person name="Quilez J."/>
            <person name="Marques-Bonet T."/>
            <person name="Raney B.J."/>
            <person name="Ingham P.W."/>
            <person name="Tay A."/>
            <person name="Hillier L.W."/>
            <person name="Minx P."/>
            <person name="Boehm T."/>
            <person name="Wilson R.K."/>
            <person name="Brenner S."/>
            <person name="Warren W.C."/>
        </authorList>
    </citation>
    <scope>NUCLEOTIDE SEQUENCE [LARGE SCALE GENOMIC DNA]</scope>
</reference>